<dbReference type="RefSeq" id="WP_179824613.1">
    <property type="nucleotide sequence ID" value="NZ_JACCFS010000001.1"/>
</dbReference>
<dbReference type="SUPFAM" id="SSF117281">
    <property type="entry name" value="Kelch motif"/>
    <property type="match status" value="1"/>
</dbReference>
<proteinExistence type="predicted"/>
<dbReference type="SMART" id="SM00612">
    <property type="entry name" value="Kelch"/>
    <property type="match status" value="2"/>
</dbReference>
<feature type="signal peptide" evidence="3">
    <location>
        <begin position="1"/>
        <end position="25"/>
    </location>
</feature>
<dbReference type="InterPro" id="IPR015915">
    <property type="entry name" value="Kelch-typ_b-propeller"/>
</dbReference>
<evidence type="ECO:0008006" key="6">
    <source>
        <dbReference type="Google" id="ProtNLM"/>
    </source>
</evidence>
<dbReference type="PROSITE" id="PS51257">
    <property type="entry name" value="PROKAR_LIPOPROTEIN"/>
    <property type="match status" value="1"/>
</dbReference>
<dbReference type="PANTHER" id="PTHR24412:SF489">
    <property type="entry name" value="RING FINGER DOMAIN AND KELCH REPEAT-CONTAINING PROTEIN DDB_G0271372"/>
    <property type="match status" value="1"/>
</dbReference>
<keyword evidence="2" id="KW-0677">Repeat</keyword>
<reference evidence="4 5" key="1">
    <citation type="submission" date="2020-07" db="EMBL/GenBank/DDBJ databases">
        <title>Sequencing the genomes of 1000 actinobacteria strains.</title>
        <authorList>
            <person name="Klenk H.-P."/>
        </authorList>
    </citation>
    <scope>NUCLEOTIDE SEQUENCE [LARGE SCALE GENOMIC DNA]</scope>
    <source>
        <strain evidence="4 5">DSM 44442</strain>
    </source>
</reference>
<accession>A0A7Z0EQJ8</accession>
<keyword evidence="3" id="KW-0732">Signal</keyword>
<dbReference type="InterPro" id="IPR006652">
    <property type="entry name" value="Kelch_1"/>
</dbReference>
<evidence type="ECO:0000256" key="1">
    <source>
        <dbReference type="ARBA" id="ARBA00022441"/>
    </source>
</evidence>
<dbReference type="EMBL" id="JACCFS010000001">
    <property type="protein sequence ID" value="NYJ35455.1"/>
    <property type="molecule type" value="Genomic_DNA"/>
</dbReference>
<dbReference type="PANTHER" id="PTHR24412">
    <property type="entry name" value="KELCH PROTEIN"/>
    <property type="match status" value="1"/>
</dbReference>
<feature type="chain" id="PRO_5030713490" description="Galactose oxidase" evidence="3">
    <location>
        <begin position="26"/>
        <end position="374"/>
    </location>
</feature>
<evidence type="ECO:0000256" key="2">
    <source>
        <dbReference type="ARBA" id="ARBA00022737"/>
    </source>
</evidence>
<keyword evidence="5" id="KW-1185">Reference proteome</keyword>
<evidence type="ECO:0000313" key="4">
    <source>
        <dbReference type="EMBL" id="NYJ35455.1"/>
    </source>
</evidence>
<sequence length="374" mass="38769">MRVTGRSVFAATCLATATLAATGCAAVETGEWDVGVSVGEPAPAPFGTRVDHSLVWTGTELFVWGGSGGERGSLHADGAVYAPDTDSWRVIADVDLSPRTRHTTVALGDGRVLVWGGSTATHSGGGDGDGLMARDGAIYDPGTDSWEPIADAPEARRLAPAAVAGDHVVFGGGGYRGDLLVYSPADDAWDSVSVTGAGELFRVFDLAAVDDEVVLAGATFERMFTGRFRIGDPSVPLVEFPDVEDVGGMYLGLAARPEGGALLAIEEGREGRLYEVDGRGRVATAHEAEHFQPPVHTAAFPLLAGEMEFVDGLGVVATNAGGFSLWNTDTGLAHRSGSGTLDGYCGPVEPVGADVLIGWGGRCETGRIRIDLRA</sequence>
<dbReference type="Gene3D" id="2.120.10.80">
    <property type="entry name" value="Kelch-type beta propeller"/>
    <property type="match status" value="1"/>
</dbReference>
<comment type="caution">
    <text evidence="4">The sequence shown here is derived from an EMBL/GenBank/DDBJ whole genome shotgun (WGS) entry which is preliminary data.</text>
</comment>
<organism evidence="4 5">
    <name type="scientific">Nocardiopsis aegyptia</name>
    <dbReference type="NCBI Taxonomy" id="220378"/>
    <lineage>
        <taxon>Bacteria</taxon>
        <taxon>Bacillati</taxon>
        <taxon>Actinomycetota</taxon>
        <taxon>Actinomycetes</taxon>
        <taxon>Streptosporangiales</taxon>
        <taxon>Nocardiopsidaceae</taxon>
        <taxon>Nocardiopsis</taxon>
    </lineage>
</organism>
<protein>
    <recommendedName>
        <fullName evidence="6">Galactose oxidase</fullName>
    </recommendedName>
</protein>
<dbReference type="AlphaFoldDB" id="A0A7Z0EQJ8"/>
<name>A0A7Z0EQJ8_9ACTN</name>
<evidence type="ECO:0000256" key="3">
    <source>
        <dbReference type="SAM" id="SignalP"/>
    </source>
</evidence>
<dbReference type="Proteomes" id="UP000572051">
    <property type="component" value="Unassembled WGS sequence"/>
</dbReference>
<evidence type="ECO:0000313" key="5">
    <source>
        <dbReference type="Proteomes" id="UP000572051"/>
    </source>
</evidence>
<gene>
    <name evidence="4" type="ORF">HNR10_003336</name>
</gene>
<dbReference type="Pfam" id="PF24681">
    <property type="entry name" value="Kelch_KLHDC2_KLHL20_DRC7"/>
    <property type="match status" value="1"/>
</dbReference>
<keyword evidence="1" id="KW-0880">Kelch repeat</keyword>